<protein>
    <submittedName>
        <fullName evidence="1">Uncharacterized protein</fullName>
    </submittedName>
</protein>
<dbReference type="Proteomes" id="UP001304895">
    <property type="component" value="Unassembled WGS sequence"/>
</dbReference>
<proteinExistence type="predicted"/>
<evidence type="ECO:0000313" key="2">
    <source>
        <dbReference type="Proteomes" id="UP001304895"/>
    </source>
</evidence>
<sequence length="199" mass="22509">MHAPSPSPAISVETQTAFAKIARDPQLSYLKQSVEAAPMFQQSPLLNQHRQQRQHPPPRRFHHLVILHRPLHQLHNPLNPGLPIALPPLLLLHLQRIRGSMFASRRPDEQSAVCRDCYRRHYCGNESYSKQYKHCVSGRGHCSGTVRGRYRYSPVLPEVRQTISVRGCPHGPASWAACHRERSSPVSLTGGRGWCPTDT</sequence>
<keyword evidence="2" id="KW-1185">Reference proteome</keyword>
<evidence type="ECO:0000313" key="1">
    <source>
        <dbReference type="EMBL" id="KAK4132658.1"/>
    </source>
</evidence>
<accession>A0AAN6UH11</accession>
<gene>
    <name evidence="1" type="ORF">BT67DRAFT_75086</name>
</gene>
<dbReference type="EMBL" id="MU853416">
    <property type="protein sequence ID" value="KAK4132658.1"/>
    <property type="molecule type" value="Genomic_DNA"/>
</dbReference>
<reference evidence="1" key="2">
    <citation type="submission" date="2023-05" db="EMBL/GenBank/DDBJ databases">
        <authorList>
            <consortium name="Lawrence Berkeley National Laboratory"/>
            <person name="Steindorff A."/>
            <person name="Hensen N."/>
            <person name="Bonometti L."/>
            <person name="Westerberg I."/>
            <person name="Brannstrom I.O."/>
            <person name="Guillou S."/>
            <person name="Cros-Aarteil S."/>
            <person name="Calhoun S."/>
            <person name="Haridas S."/>
            <person name="Kuo A."/>
            <person name="Mondo S."/>
            <person name="Pangilinan J."/>
            <person name="Riley R."/>
            <person name="Labutti K."/>
            <person name="Andreopoulos B."/>
            <person name="Lipzen A."/>
            <person name="Chen C."/>
            <person name="Yanf M."/>
            <person name="Daum C."/>
            <person name="Ng V."/>
            <person name="Clum A."/>
            <person name="Ohm R."/>
            <person name="Martin F."/>
            <person name="Silar P."/>
            <person name="Natvig D."/>
            <person name="Lalanne C."/>
            <person name="Gautier V."/>
            <person name="Ament-Velasquez S.L."/>
            <person name="Kruys A."/>
            <person name="Hutchinson M.I."/>
            <person name="Powell A.J."/>
            <person name="Barry K."/>
            <person name="Miller A.N."/>
            <person name="Grigoriev I.V."/>
            <person name="Debuchy R."/>
            <person name="Gladieux P."/>
            <person name="Thoren M.H."/>
            <person name="Johannesson H."/>
        </authorList>
    </citation>
    <scope>NUCLEOTIDE SEQUENCE</scope>
    <source>
        <strain evidence="1">CBS 123565</strain>
    </source>
</reference>
<organism evidence="1 2">
    <name type="scientific">Trichocladium antarcticum</name>
    <dbReference type="NCBI Taxonomy" id="1450529"/>
    <lineage>
        <taxon>Eukaryota</taxon>
        <taxon>Fungi</taxon>
        <taxon>Dikarya</taxon>
        <taxon>Ascomycota</taxon>
        <taxon>Pezizomycotina</taxon>
        <taxon>Sordariomycetes</taxon>
        <taxon>Sordariomycetidae</taxon>
        <taxon>Sordariales</taxon>
        <taxon>Chaetomiaceae</taxon>
        <taxon>Trichocladium</taxon>
    </lineage>
</organism>
<name>A0AAN6UH11_9PEZI</name>
<dbReference type="AlphaFoldDB" id="A0AAN6UH11"/>
<reference evidence="1" key="1">
    <citation type="journal article" date="2023" name="Mol. Phylogenet. Evol.">
        <title>Genome-scale phylogeny and comparative genomics of the fungal order Sordariales.</title>
        <authorList>
            <person name="Hensen N."/>
            <person name="Bonometti L."/>
            <person name="Westerberg I."/>
            <person name="Brannstrom I.O."/>
            <person name="Guillou S."/>
            <person name="Cros-Aarteil S."/>
            <person name="Calhoun S."/>
            <person name="Haridas S."/>
            <person name="Kuo A."/>
            <person name="Mondo S."/>
            <person name="Pangilinan J."/>
            <person name="Riley R."/>
            <person name="LaButti K."/>
            <person name="Andreopoulos B."/>
            <person name="Lipzen A."/>
            <person name="Chen C."/>
            <person name="Yan M."/>
            <person name="Daum C."/>
            <person name="Ng V."/>
            <person name="Clum A."/>
            <person name="Steindorff A."/>
            <person name="Ohm R.A."/>
            <person name="Martin F."/>
            <person name="Silar P."/>
            <person name="Natvig D.O."/>
            <person name="Lalanne C."/>
            <person name="Gautier V."/>
            <person name="Ament-Velasquez S.L."/>
            <person name="Kruys A."/>
            <person name="Hutchinson M.I."/>
            <person name="Powell A.J."/>
            <person name="Barry K."/>
            <person name="Miller A.N."/>
            <person name="Grigoriev I.V."/>
            <person name="Debuchy R."/>
            <person name="Gladieux P."/>
            <person name="Hiltunen Thoren M."/>
            <person name="Johannesson H."/>
        </authorList>
    </citation>
    <scope>NUCLEOTIDE SEQUENCE</scope>
    <source>
        <strain evidence="1">CBS 123565</strain>
    </source>
</reference>
<comment type="caution">
    <text evidence="1">The sequence shown here is derived from an EMBL/GenBank/DDBJ whole genome shotgun (WGS) entry which is preliminary data.</text>
</comment>